<dbReference type="PANTHER" id="PTHR43489">
    <property type="entry name" value="ISOMERASE"/>
    <property type="match status" value="1"/>
</dbReference>
<feature type="domain" description="Xylose isomerase-like TIM barrel" evidence="9">
    <location>
        <begin position="41"/>
        <end position="281"/>
    </location>
</feature>
<dbReference type="FunFam" id="3.20.20.150:FF:000007">
    <property type="entry name" value="Hydroxypyruvate isomerase"/>
    <property type="match status" value="1"/>
</dbReference>
<evidence type="ECO:0000313" key="11">
    <source>
        <dbReference type="Proteomes" id="UP001152320"/>
    </source>
</evidence>
<evidence type="ECO:0000256" key="6">
    <source>
        <dbReference type="ARBA" id="ARBA00023235"/>
    </source>
</evidence>
<feature type="active site" description="Proton donor/acceptor" evidence="8">
    <location>
        <position position="167"/>
    </location>
</feature>
<dbReference type="Pfam" id="PF01261">
    <property type="entry name" value="AP_endonuc_2"/>
    <property type="match status" value="1"/>
</dbReference>
<sequence length="284" mass="32291">MLKVIRNLSSLPSTTRMPLKFAANVSMIFTEHKDLLERYNAAKQAGFQGVECIYPYDVPTDKLAAHREELGIEQTLLNSYRGDPQKGELGFAAIPGKEKEFQDSLDVSIKYCKALKCKRLHVMAGLMPSHEGNQRTELLQKMEDTFVKNLKDAVPKLQKEGILALIEPINTVSIPAYFLSTLDQATRIMSRVGHENLKLQFDFFHIQMMHGNLTKNFEKHLPHVGYIQVSQPPHRGQPDSDGEIDYSYIFSMIERTGYDGWIGAEYLPTGTSADSLKWYEKFKS</sequence>
<dbReference type="GO" id="GO:0046487">
    <property type="term" value="P:glyoxylate metabolic process"/>
    <property type="evidence" value="ECO:0007669"/>
    <property type="project" value="TreeGrafter"/>
</dbReference>
<comment type="caution">
    <text evidence="10">The sequence shown here is derived from an EMBL/GenBank/DDBJ whole genome shotgun (WGS) entry which is preliminary data.</text>
</comment>
<dbReference type="GO" id="GO:0008903">
    <property type="term" value="F:hydroxypyruvate isomerase activity"/>
    <property type="evidence" value="ECO:0007669"/>
    <property type="project" value="UniProtKB-EC"/>
</dbReference>
<evidence type="ECO:0000256" key="1">
    <source>
        <dbReference type="ARBA" id="ARBA00000476"/>
    </source>
</evidence>
<dbReference type="EMBL" id="JAIZAY010000006">
    <property type="protein sequence ID" value="KAJ8039988.1"/>
    <property type="molecule type" value="Genomic_DNA"/>
</dbReference>
<evidence type="ECO:0000256" key="4">
    <source>
        <dbReference type="ARBA" id="ARBA00012570"/>
    </source>
</evidence>
<comment type="function">
    <text evidence="2 7">Catalyzes the reversible isomerization between hydroxypyruvate and 2-hydroxy-3-oxopropanoate (also termed tartronate semialdehyde).</text>
</comment>
<comment type="similarity">
    <text evidence="3 7">Belongs to the hyi family.</text>
</comment>
<dbReference type="PIRSF" id="PIRSF006241">
    <property type="entry name" value="HyI"/>
    <property type="match status" value="1"/>
</dbReference>
<dbReference type="EC" id="5.3.1.22" evidence="4 7"/>
<evidence type="ECO:0000256" key="3">
    <source>
        <dbReference type="ARBA" id="ARBA00005962"/>
    </source>
</evidence>
<evidence type="ECO:0000256" key="5">
    <source>
        <dbReference type="ARBA" id="ARBA00017985"/>
    </source>
</evidence>
<proteinExistence type="inferred from homology"/>
<comment type="catalytic activity">
    <reaction evidence="1 7">
        <text>3-hydroxypyruvate = 2-hydroxy-3-oxopropanoate</text>
        <dbReference type="Rhea" id="RHEA:11952"/>
        <dbReference type="ChEBI" id="CHEBI:17180"/>
        <dbReference type="ChEBI" id="CHEBI:57978"/>
        <dbReference type="EC" id="5.3.1.22"/>
    </reaction>
</comment>
<organism evidence="10 11">
    <name type="scientific">Holothuria leucospilota</name>
    <name type="common">Black long sea cucumber</name>
    <name type="synonym">Mertensiothuria leucospilota</name>
    <dbReference type="NCBI Taxonomy" id="206669"/>
    <lineage>
        <taxon>Eukaryota</taxon>
        <taxon>Metazoa</taxon>
        <taxon>Echinodermata</taxon>
        <taxon>Eleutherozoa</taxon>
        <taxon>Echinozoa</taxon>
        <taxon>Holothuroidea</taxon>
        <taxon>Aspidochirotacea</taxon>
        <taxon>Aspidochirotida</taxon>
        <taxon>Holothuriidae</taxon>
        <taxon>Holothuria</taxon>
    </lineage>
</organism>
<keyword evidence="6 7" id="KW-0413">Isomerase</keyword>
<gene>
    <name evidence="10" type="ORF">HOLleu_14163</name>
</gene>
<evidence type="ECO:0000256" key="7">
    <source>
        <dbReference type="PIRNR" id="PIRNR006241"/>
    </source>
</evidence>
<protein>
    <recommendedName>
        <fullName evidence="5 7">Putative hydroxypyruvate isomerase</fullName>
        <ecNumber evidence="4 7">5.3.1.22</ecNumber>
    </recommendedName>
</protein>
<evidence type="ECO:0000256" key="2">
    <source>
        <dbReference type="ARBA" id="ARBA00002968"/>
    </source>
</evidence>
<dbReference type="InterPro" id="IPR026040">
    <property type="entry name" value="HyI-like"/>
</dbReference>
<feature type="active site" description="Proton donor/acceptor" evidence="8">
    <location>
        <position position="265"/>
    </location>
</feature>
<dbReference type="Gene3D" id="3.20.20.150">
    <property type="entry name" value="Divalent-metal-dependent TIM barrel enzymes"/>
    <property type="match status" value="1"/>
</dbReference>
<dbReference type="InterPro" id="IPR050417">
    <property type="entry name" value="Sugar_Epim/Isomerase"/>
</dbReference>
<evidence type="ECO:0000259" key="9">
    <source>
        <dbReference type="Pfam" id="PF01261"/>
    </source>
</evidence>
<dbReference type="OrthoDB" id="4214675at2759"/>
<dbReference type="InterPro" id="IPR036237">
    <property type="entry name" value="Xyl_isomerase-like_sf"/>
</dbReference>
<dbReference type="PANTHER" id="PTHR43489:SF6">
    <property type="entry name" value="HYDROXYPYRUVATE ISOMERASE-RELATED"/>
    <property type="match status" value="1"/>
</dbReference>
<name>A0A9Q1HC41_HOLLE</name>
<dbReference type="InterPro" id="IPR013022">
    <property type="entry name" value="Xyl_isomerase-like_TIM-brl"/>
</dbReference>
<evidence type="ECO:0000256" key="8">
    <source>
        <dbReference type="PIRSR" id="PIRSR006241-50"/>
    </source>
</evidence>
<keyword evidence="11" id="KW-1185">Reference proteome</keyword>
<dbReference type="SUPFAM" id="SSF51658">
    <property type="entry name" value="Xylose isomerase-like"/>
    <property type="match status" value="1"/>
</dbReference>
<dbReference type="AlphaFoldDB" id="A0A9Q1HC41"/>
<dbReference type="Proteomes" id="UP001152320">
    <property type="component" value="Chromosome 6"/>
</dbReference>
<accession>A0A9Q1HC41</accession>
<reference evidence="10" key="1">
    <citation type="submission" date="2021-10" db="EMBL/GenBank/DDBJ databases">
        <title>Tropical sea cucumber genome reveals ecological adaptation and Cuvierian tubules defense mechanism.</title>
        <authorList>
            <person name="Chen T."/>
        </authorList>
    </citation>
    <scope>NUCLEOTIDE SEQUENCE</scope>
    <source>
        <strain evidence="10">Nanhai2018</strain>
        <tissue evidence="10">Muscle</tissue>
    </source>
</reference>
<evidence type="ECO:0000313" key="10">
    <source>
        <dbReference type="EMBL" id="KAJ8039988.1"/>
    </source>
</evidence>